<dbReference type="PANTHER" id="PTHR11063">
    <property type="entry name" value="GLUTAMATE SEMIALDEHYDE DEHYDROGENASE"/>
    <property type="match status" value="1"/>
</dbReference>
<dbReference type="GO" id="GO:0004350">
    <property type="term" value="F:glutamate-5-semialdehyde dehydrogenase activity"/>
    <property type="evidence" value="ECO:0007669"/>
    <property type="project" value="UniProtKB-UniRule"/>
</dbReference>
<proteinExistence type="inferred from homology"/>
<dbReference type="Pfam" id="PF00171">
    <property type="entry name" value="Aldedh"/>
    <property type="match status" value="1"/>
</dbReference>
<dbReference type="AlphaFoldDB" id="A0A4Y9FPK7"/>
<dbReference type="GO" id="GO:0005737">
    <property type="term" value="C:cytoplasm"/>
    <property type="evidence" value="ECO:0007669"/>
    <property type="project" value="UniProtKB-SubCell"/>
</dbReference>
<comment type="function">
    <text evidence="7">Catalyzes the NADPH-dependent reduction of L-glutamate 5-phosphate into L-glutamate 5-semialdehyde and phosphate. The product spontaneously undergoes cyclization to form 1-pyrroline-5-carboxylate.</text>
</comment>
<evidence type="ECO:0000256" key="2">
    <source>
        <dbReference type="ARBA" id="ARBA00022605"/>
    </source>
</evidence>
<evidence type="ECO:0000256" key="7">
    <source>
        <dbReference type="HAMAP-Rule" id="MF_00412"/>
    </source>
</evidence>
<evidence type="ECO:0000256" key="5">
    <source>
        <dbReference type="ARBA" id="ARBA00023002"/>
    </source>
</evidence>
<dbReference type="PROSITE" id="PS01223">
    <property type="entry name" value="PROA"/>
    <property type="match status" value="1"/>
</dbReference>
<dbReference type="InterPro" id="IPR016161">
    <property type="entry name" value="Ald_DH/histidinol_DH"/>
</dbReference>
<evidence type="ECO:0000313" key="10">
    <source>
        <dbReference type="Proteomes" id="UP000297747"/>
    </source>
</evidence>
<dbReference type="RefSeq" id="WP_135052566.1">
    <property type="nucleotide sequence ID" value="NZ_CAKOCW010000003.1"/>
</dbReference>
<comment type="catalytic activity">
    <reaction evidence="6 7">
        <text>L-glutamate 5-semialdehyde + phosphate + NADP(+) = L-glutamyl 5-phosphate + NADPH + H(+)</text>
        <dbReference type="Rhea" id="RHEA:19541"/>
        <dbReference type="ChEBI" id="CHEBI:15378"/>
        <dbReference type="ChEBI" id="CHEBI:43474"/>
        <dbReference type="ChEBI" id="CHEBI:57783"/>
        <dbReference type="ChEBI" id="CHEBI:58066"/>
        <dbReference type="ChEBI" id="CHEBI:58274"/>
        <dbReference type="ChEBI" id="CHEBI:58349"/>
        <dbReference type="EC" id="1.2.1.41"/>
    </reaction>
</comment>
<dbReference type="EC" id="1.2.1.41" evidence="7"/>
<protein>
    <recommendedName>
        <fullName evidence="7">Gamma-glutamyl phosphate reductase</fullName>
        <shortName evidence="7">GPR</shortName>
        <ecNumber evidence="7">1.2.1.41</ecNumber>
    </recommendedName>
    <alternativeName>
        <fullName evidence="7">Glutamate-5-semialdehyde dehydrogenase</fullName>
    </alternativeName>
    <alternativeName>
        <fullName evidence="7">Glutamyl-gamma-semialdehyde dehydrogenase</fullName>
        <shortName evidence="7">GSA dehydrogenase</shortName>
    </alternativeName>
</protein>
<dbReference type="NCBIfam" id="NF001221">
    <property type="entry name" value="PRK00197.1"/>
    <property type="match status" value="1"/>
</dbReference>
<evidence type="ECO:0000256" key="3">
    <source>
        <dbReference type="ARBA" id="ARBA00022650"/>
    </source>
</evidence>
<dbReference type="Gene3D" id="3.40.605.10">
    <property type="entry name" value="Aldehyde Dehydrogenase, Chain A, domain 1"/>
    <property type="match status" value="1"/>
</dbReference>
<feature type="domain" description="Aldehyde dehydrogenase" evidence="8">
    <location>
        <begin position="16"/>
        <end position="278"/>
    </location>
</feature>
<evidence type="ECO:0000313" key="9">
    <source>
        <dbReference type="EMBL" id="TFU31147.1"/>
    </source>
</evidence>
<sequence>MITTQNLIESLLAHKSAINLATTEQKNAALAAMADQLEANCEQILVANARDMEQAQGKIAPVMQDRLLLTVERIQSMAEGIRVLVALPDPVGLVLDDYEAANGLQIQKKSIPFGLIGMIYESRPNVTSDAAALAIKSGNAVILRGGKEAFHSSQAIVTALKAGLVRAGIAPEVIELVQDTSRASAHELMTAKGKIDLLVPRGGSGLIQAVVEQATVPVIETGTGICHVYVDQEADFEKAVSIVINAKTSRPSVCNAAEVLLVHQAIAAKFLPILEEQLAGQVELRADEVALPYLKQAHLAGPEDFDTEFLDYILAVKVVADVAAAAAHIATHSTGHSEAIVTENTETAAYFTQMVDSAAVYVNASTRFTDGGEFGLGCELGISTQKMHARGPMGLREMTTYKYIITGTGQVR</sequence>
<dbReference type="InterPro" id="IPR015590">
    <property type="entry name" value="Aldehyde_DH_dom"/>
</dbReference>
<dbReference type="GO" id="GO:0055129">
    <property type="term" value="P:L-proline biosynthetic process"/>
    <property type="evidence" value="ECO:0007669"/>
    <property type="project" value="UniProtKB-UniRule"/>
</dbReference>
<name>A0A4Y9FPK7_STRAI</name>
<gene>
    <name evidence="7" type="primary">proA</name>
    <name evidence="9" type="ORF">E4U01_03445</name>
</gene>
<evidence type="ECO:0000259" key="8">
    <source>
        <dbReference type="Pfam" id="PF00171"/>
    </source>
</evidence>
<keyword evidence="4 7" id="KW-0521">NADP</keyword>
<keyword evidence="3 7" id="KW-0641">Proline biosynthesis</keyword>
<evidence type="ECO:0000256" key="6">
    <source>
        <dbReference type="ARBA" id="ARBA00049024"/>
    </source>
</evidence>
<comment type="subcellular location">
    <subcellularLocation>
        <location evidence="7">Cytoplasm</location>
    </subcellularLocation>
</comment>
<dbReference type="InterPro" id="IPR000965">
    <property type="entry name" value="GPR_dom"/>
</dbReference>
<reference evidence="9 10" key="1">
    <citation type="submission" date="2019-03" db="EMBL/GenBank/DDBJ databases">
        <title>Diversity of the mouse oral microbiome.</title>
        <authorList>
            <person name="Joseph S."/>
            <person name="Aduse-Opoku J."/>
            <person name="Curtis M."/>
            <person name="Wade W."/>
            <person name="Hashim A."/>
        </authorList>
    </citation>
    <scope>NUCLEOTIDE SEQUENCE [LARGE SCALE GENOMIC DNA]</scope>
    <source>
        <strain evidence="9 10">HT4</strain>
    </source>
</reference>
<dbReference type="CDD" id="cd07079">
    <property type="entry name" value="ALDH_F18-19_ProA-GPR"/>
    <property type="match status" value="1"/>
</dbReference>
<dbReference type="Proteomes" id="UP000297747">
    <property type="component" value="Unassembled WGS sequence"/>
</dbReference>
<dbReference type="GO" id="GO:0050661">
    <property type="term" value="F:NADP binding"/>
    <property type="evidence" value="ECO:0007669"/>
    <property type="project" value="InterPro"/>
</dbReference>
<keyword evidence="5 7" id="KW-0560">Oxidoreductase</keyword>
<comment type="pathway">
    <text evidence="1 7">Amino-acid biosynthesis; L-proline biosynthesis; L-glutamate 5-semialdehyde from L-glutamate: step 2/2.</text>
</comment>
<organism evidence="9 10">
    <name type="scientific">Streptococcus acidominimus</name>
    <dbReference type="NCBI Taxonomy" id="1326"/>
    <lineage>
        <taxon>Bacteria</taxon>
        <taxon>Bacillati</taxon>
        <taxon>Bacillota</taxon>
        <taxon>Bacilli</taxon>
        <taxon>Lactobacillales</taxon>
        <taxon>Streptococcaceae</taxon>
        <taxon>Streptococcus</taxon>
    </lineage>
</organism>
<dbReference type="PANTHER" id="PTHR11063:SF8">
    <property type="entry name" value="DELTA-1-PYRROLINE-5-CARBOXYLATE SYNTHASE"/>
    <property type="match status" value="1"/>
</dbReference>
<dbReference type="InterPro" id="IPR020593">
    <property type="entry name" value="G-glutamylP_reductase_CS"/>
</dbReference>
<dbReference type="FunFam" id="3.40.309.10:FF:000006">
    <property type="entry name" value="Gamma-glutamyl phosphate reductase"/>
    <property type="match status" value="1"/>
</dbReference>
<dbReference type="InterPro" id="IPR016162">
    <property type="entry name" value="Ald_DH_N"/>
</dbReference>
<dbReference type="InterPro" id="IPR012134">
    <property type="entry name" value="Glu-5-SA_DH"/>
</dbReference>
<comment type="caution">
    <text evidence="9">The sequence shown here is derived from an EMBL/GenBank/DDBJ whole genome shotgun (WGS) entry which is preliminary data.</text>
</comment>
<dbReference type="InterPro" id="IPR016163">
    <property type="entry name" value="Ald_DH_C"/>
</dbReference>
<dbReference type="SUPFAM" id="SSF53720">
    <property type="entry name" value="ALDH-like"/>
    <property type="match status" value="1"/>
</dbReference>
<dbReference type="PIRSF" id="PIRSF000151">
    <property type="entry name" value="GPR"/>
    <property type="match status" value="1"/>
</dbReference>
<accession>A0A4Y9FPK7</accession>
<comment type="similarity">
    <text evidence="7">Belongs to the gamma-glutamyl phosphate reductase family.</text>
</comment>
<dbReference type="Gene3D" id="3.40.309.10">
    <property type="entry name" value="Aldehyde Dehydrogenase, Chain A, domain 2"/>
    <property type="match status" value="1"/>
</dbReference>
<keyword evidence="2 7" id="KW-0028">Amino-acid biosynthesis</keyword>
<dbReference type="HAMAP" id="MF_00412">
    <property type="entry name" value="ProA"/>
    <property type="match status" value="1"/>
</dbReference>
<evidence type="ECO:0000256" key="4">
    <source>
        <dbReference type="ARBA" id="ARBA00022857"/>
    </source>
</evidence>
<dbReference type="NCBIfam" id="TIGR00407">
    <property type="entry name" value="proA"/>
    <property type="match status" value="1"/>
</dbReference>
<dbReference type="EMBL" id="SPQA01000008">
    <property type="protein sequence ID" value="TFU31147.1"/>
    <property type="molecule type" value="Genomic_DNA"/>
</dbReference>
<evidence type="ECO:0000256" key="1">
    <source>
        <dbReference type="ARBA" id="ARBA00004985"/>
    </source>
</evidence>
<dbReference type="UniPathway" id="UPA00098">
    <property type="reaction ID" value="UER00360"/>
</dbReference>
<keyword evidence="7" id="KW-0963">Cytoplasm</keyword>